<dbReference type="EMBL" id="FNBP01000006">
    <property type="protein sequence ID" value="SDG30046.1"/>
    <property type="molecule type" value="Genomic_DNA"/>
</dbReference>
<feature type="compositionally biased region" description="Basic and acidic residues" evidence="1">
    <location>
        <begin position="214"/>
        <end position="244"/>
    </location>
</feature>
<name>A0A1G7T3Y9_9RHOB</name>
<dbReference type="Proteomes" id="UP000199399">
    <property type="component" value="Unassembled WGS sequence"/>
</dbReference>
<dbReference type="InterPro" id="IPR005090">
    <property type="entry name" value="RepC_N"/>
</dbReference>
<proteinExistence type="predicted"/>
<feature type="region of interest" description="Disordered" evidence="1">
    <location>
        <begin position="211"/>
        <end position="248"/>
    </location>
</feature>
<evidence type="ECO:0000259" key="3">
    <source>
        <dbReference type="Pfam" id="PF11800"/>
    </source>
</evidence>
<dbReference type="InterPro" id="IPR047611">
    <property type="entry name" value="RepABC_RepC"/>
</dbReference>
<dbReference type="Pfam" id="PF03428">
    <property type="entry name" value="RP-C"/>
    <property type="match status" value="1"/>
</dbReference>
<evidence type="ECO:0000256" key="1">
    <source>
        <dbReference type="SAM" id="MobiDB-lite"/>
    </source>
</evidence>
<keyword evidence="5" id="KW-1185">Reference proteome</keyword>
<dbReference type="AlphaFoldDB" id="A0A1G7T3Y9"/>
<dbReference type="STRING" id="218672.SAMN04489759_10685"/>
<reference evidence="5" key="1">
    <citation type="submission" date="2016-10" db="EMBL/GenBank/DDBJ databases">
        <authorList>
            <person name="Varghese N."/>
            <person name="Submissions S."/>
        </authorList>
    </citation>
    <scope>NUCLEOTIDE SEQUENCE [LARGE SCALE GENOMIC DNA]</scope>
    <source>
        <strain evidence="5">DSM 16477</strain>
    </source>
</reference>
<feature type="domain" description="Plasmid replication protein C N-terminal" evidence="2">
    <location>
        <begin position="3"/>
        <end position="146"/>
    </location>
</feature>
<dbReference type="InterPro" id="IPR036390">
    <property type="entry name" value="WH_DNA-bd_sf"/>
</dbReference>
<dbReference type="SUPFAM" id="SSF46785">
    <property type="entry name" value="Winged helix' DNA-binding domain"/>
    <property type="match status" value="1"/>
</dbReference>
<organism evidence="4 5">
    <name type="scientific">Sulfitobacter delicatus</name>
    <dbReference type="NCBI Taxonomy" id="218672"/>
    <lineage>
        <taxon>Bacteria</taxon>
        <taxon>Pseudomonadati</taxon>
        <taxon>Pseudomonadota</taxon>
        <taxon>Alphaproteobacteria</taxon>
        <taxon>Rhodobacterales</taxon>
        <taxon>Roseobacteraceae</taxon>
        <taxon>Sulfitobacter</taxon>
    </lineage>
</organism>
<dbReference type="GO" id="GO:0006355">
    <property type="term" value="P:regulation of DNA-templated transcription"/>
    <property type="evidence" value="ECO:0007669"/>
    <property type="project" value="UniProtKB-ARBA"/>
</dbReference>
<dbReference type="InterPro" id="IPR021760">
    <property type="entry name" value="RepC_C"/>
</dbReference>
<dbReference type="InterPro" id="IPR011991">
    <property type="entry name" value="ArsR-like_HTH"/>
</dbReference>
<feature type="domain" description="Plasmid replication protein C C-terminal" evidence="3">
    <location>
        <begin position="257"/>
        <end position="355"/>
    </location>
</feature>
<protein>
    <submittedName>
        <fullName evidence="4">Replication initiation protein RepC</fullName>
    </submittedName>
</protein>
<dbReference type="Pfam" id="PF11800">
    <property type="entry name" value="RP-C_C"/>
    <property type="match status" value="1"/>
</dbReference>
<dbReference type="NCBIfam" id="NF040974">
    <property type="entry name" value="RepABC_RepC"/>
    <property type="match status" value="1"/>
</dbReference>
<dbReference type="CDD" id="cd00090">
    <property type="entry name" value="HTH_ARSR"/>
    <property type="match status" value="1"/>
</dbReference>
<evidence type="ECO:0000259" key="2">
    <source>
        <dbReference type="Pfam" id="PF03428"/>
    </source>
</evidence>
<accession>A0A1G7T3Y9</accession>
<evidence type="ECO:0000313" key="5">
    <source>
        <dbReference type="Proteomes" id="UP000199399"/>
    </source>
</evidence>
<sequence length="363" mass="40242">MEGPDKWALLDRLTIAADSFELSHRTLTVLKALLSFLPSRHIPDGPAGVVFASNARLSDRLHGMPESTLRRHLAQLVRLGLLVRRDSPNRKRFARNRGGEIASAFGFDLSPLVLQAELIERAASEAEAQQERLLAQRDRILVLRHALIRQEGNRALSDEAGRLLRRKPEAETLSQLEAQLRAALEAVESGALECEPSAPCLSLSTVQVSASDSQNERHIQDSDKSYLNSERTHRSKTPDVKTADNCKPSQEEAGVTLADVLETCKEARSFFPERLRDWRDLVRVGDQIAPMLGIDQPVLIEAKRNMGAESAAVTVLCLLEKAATIRSPGAYLRRLTQMACEGRFTLSPMLMALRNRGNCQLTT</sequence>
<gene>
    <name evidence="4" type="ORF">SAMN04489759_10685</name>
</gene>
<evidence type="ECO:0000313" key="4">
    <source>
        <dbReference type="EMBL" id="SDG30046.1"/>
    </source>
</evidence>